<dbReference type="Gene3D" id="3.40.190.10">
    <property type="entry name" value="Periplasmic binding protein-like II"/>
    <property type="match status" value="2"/>
</dbReference>
<evidence type="ECO:0000313" key="7">
    <source>
        <dbReference type="Proteomes" id="UP001597294"/>
    </source>
</evidence>
<feature type="domain" description="HTH lysR-type" evidence="5">
    <location>
        <begin position="6"/>
        <end position="63"/>
    </location>
</feature>
<name>A0ABW5BLN5_9PROT</name>
<gene>
    <name evidence="6" type="ORF">ACFSKO_15625</name>
</gene>
<dbReference type="PANTHER" id="PTHR30537:SF74">
    <property type="entry name" value="HTH-TYPE TRANSCRIPTIONAL REGULATOR TRPI"/>
    <property type="match status" value="1"/>
</dbReference>
<keyword evidence="4" id="KW-0804">Transcription</keyword>
<dbReference type="Pfam" id="PF00126">
    <property type="entry name" value="HTH_1"/>
    <property type="match status" value="1"/>
</dbReference>
<dbReference type="InterPro" id="IPR000847">
    <property type="entry name" value="LysR_HTH_N"/>
</dbReference>
<evidence type="ECO:0000256" key="2">
    <source>
        <dbReference type="ARBA" id="ARBA00023015"/>
    </source>
</evidence>
<dbReference type="Gene3D" id="1.10.10.10">
    <property type="entry name" value="Winged helix-like DNA-binding domain superfamily/Winged helix DNA-binding domain"/>
    <property type="match status" value="1"/>
</dbReference>
<sequence>MNYHLPPLNWLRAFESAARYNNFTTAAKELNLTPAAISHQVRSLEQHLEFQLFERLARSLKLTDKGRAYLPSVRRAFEDLSASTTGIFGTKGKQSINIRCTAAFSIFWLAPRLKGFLVRYPDIDVRLYTAIWTEALGQENIDIDIRIGDGNWPGFHAQKIHHEPSVIVATPENAKLVHQAIKTGDESLTQHLGCIRIMGCEGRWQPILETQLKGSGLSVKVTVDTSLSAVELVKSGASISLLLKHYVQRDIDSGCLVRVVNDDFFYNESHYLVKPIKEEKAKPEGLLFKNWLLEQIEMDESVKRYFVP</sequence>
<evidence type="ECO:0000256" key="3">
    <source>
        <dbReference type="ARBA" id="ARBA00023125"/>
    </source>
</evidence>
<organism evidence="6 7">
    <name type="scientific">Kiloniella antarctica</name>
    <dbReference type="NCBI Taxonomy" id="1550907"/>
    <lineage>
        <taxon>Bacteria</taxon>
        <taxon>Pseudomonadati</taxon>
        <taxon>Pseudomonadota</taxon>
        <taxon>Alphaproteobacteria</taxon>
        <taxon>Rhodospirillales</taxon>
        <taxon>Kiloniellaceae</taxon>
        <taxon>Kiloniella</taxon>
    </lineage>
</organism>
<dbReference type="PRINTS" id="PR00039">
    <property type="entry name" value="HTHLYSR"/>
</dbReference>
<keyword evidence="7" id="KW-1185">Reference proteome</keyword>
<dbReference type="PROSITE" id="PS50931">
    <property type="entry name" value="HTH_LYSR"/>
    <property type="match status" value="1"/>
</dbReference>
<dbReference type="RefSeq" id="WP_380253311.1">
    <property type="nucleotide sequence ID" value="NZ_JBHUII010000010.1"/>
</dbReference>
<evidence type="ECO:0000256" key="1">
    <source>
        <dbReference type="ARBA" id="ARBA00009437"/>
    </source>
</evidence>
<protein>
    <submittedName>
        <fullName evidence="6">LysR family transcriptional regulator</fullName>
    </submittedName>
</protein>
<dbReference type="InterPro" id="IPR058163">
    <property type="entry name" value="LysR-type_TF_proteobact-type"/>
</dbReference>
<dbReference type="InterPro" id="IPR036390">
    <property type="entry name" value="WH_DNA-bd_sf"/>
</dbReference>
<dbReference type="Proteomes" id="UP001597294">
    <property type="component" value="Unassembled WGS sequence"/>
</dbReference>
<keyword evidence="3" id="KW-0238">DNA-binding</keyword>
<comment type="similarity">
    <text evidence="1">Belongs to the LysR transcriptional regulatory family.</text>
</comment>
<dbReference type="InterPro" id="IPR005119">
    <property type="entry name" value="LysR_subst-bd"/>
</dbReference>
<dbReference type="Pfam" id="PF03466">
    <property type="entry name" value="LysR_substrate"/>
    <property type="match status" value="1"/>
</dbReference>
<reference evidence="7" key="1">
    <citation type="journal article" date="2019" name="Int. J. Syst. Evol. Microbiol.">
        <title>The Global Catalogue of Microorganisms (GCM) 10K type strain sequencing project: providing services to taxonomists for standard genome sequencing and annotation.</title>
        <authorList>
            <consortium name="The Broad Institute Genomics Platform"/>
            <consortium name="The Broad Institute Genome Sequencing Center for Infectious Disease"/>
            <person name="Wu L."/>
            <person name="Ma J."/>
        </authorList>
    </citation>
    <scope>NUCLEOTIDE SEQUENCE [LARGE SCALE GENOMIC DNA]</scope>
    <source>
        <strain evidence="7">CGMCC 4.7192</strain>
    </source>
</reference>
<keyword evidence="2" id="KW-0805">Transcription regulation</keyword>
<dbReference type="InterPro" id="IPR036388">
    <property type="entry name" value="WH-like_DNA-bd_sf"/>
</dbReference>
<comment type="caution">
    <text evidence="6">The sequence shown here is derived from an EMBL/GenBank/DDBJ whole genome shotgun (WGS) entry which is preliminary data.</text>
</comment>
<evidence type="ECO:0000259" key="5">
    <source>
        <dbReference type="PROSITE" id="PS50931"/>
    </source>
</evidence>
<evidence type="ECO:0000313" key="6">
    <source>
        <dbReference type="EMBL" id="MFD2207057.1"/>
    </source>
</evidence>
<dbReference type="EMBL" id="JBHUII010000010">
    <property type="protein sequence ID" value="MFD2207057.1"/>
    <property type="molecule type" value="Genomic_DNA"/>
</dbReference>
<evidence type="ECO:0000256" key="4">
    <source>
        <dbReference type="ARBA" id="ARBA00023163"/>
    </source>
</evidence>
<dbReference type="SUPFAM" id="SSF46785">
    <property type="entry name" value="Winged helix' DNA-binding domain"/>
    <property type="match status" value="1"/>
</dbReference>
<dbReference type="SUPFAM" id="SSF53850">
    <property type="entry name" value="Periplasmic binding protein-like II"/>
    <property type="match status" value="1"/>
</dbReference>
<dbReference type="PANTHER" id="PTHR30537">
    <property type="entry name" value="HTH-TYPE TRANSCRIPTIONAL REGULATOR"/>
    <property type="match status" value="1"/>
</dbReference>
<proteinExistence type="inferred from homology"/>
<accession>A0ABW5BLN5</accession>